<dbReference type="InterPro" id="IPR038765">
    <property type="entry name" value="Papain-like_cys_pep_sf"/>
</dbReference>
<protein>
    <submittedName>
        <fullName evidence="2">Papain family cysteine protease</fullName>
    </submittedName>
</protein>
<dbReference type="SUPFAM" id="SSF54001">
    <property type="entry name" value="Cysteine proteinases"/>
    <property type="match status" value="1"/>
</dbReference>
<sequence length="512" mass="56993">MQVVYHRVTWLFGRLVRGQFVLMLAVMLVTSVCLEGRAQEFNYGLIMDDQSYLRLPIKPPVLTKRGLRNLPSAVMYENYCPRPASQERQGTCMAFALGYYLRTVIEAKRQHLTDRNRITELAFSPTFLYEEAKLPNDYDCSQGLNVDAAIEVIRQRGIVPLKTLGYPACGQTTVKLRAQAQANRIAEAQRIFGLTDSPEERISHLKTALTEGLPVVVSFLVVPSFGNLKASLWEPTANETNAVKSKMAGVLARQTTLRGHALCVLGYDNSKFGGAFRIVNSRGEDWADGGFCWIRYADLAAFTRYGVQVYPQLETADRKAIGGLQAELSFEQQKGGSMPAQFDAATSQRTGILTYRMSQSYSTGTSFKFSISNDRQAYLYVFGTDNSPNAPLDKLYPYTETNAGQTTEFSPLLGASTTISYPPSNYIELDSTAGTDYLVLLLANRPQDQSQLARRWVSARNASRPAQLQQLIPATEVIAPAQVHYETDRIRFTVRPDATGSVLLVLVLIDHR</sequence>
<keyword evidence="2" id="KW-0378">Hydrolase</keyword>
<evidence type="ECO:0000313" key="3">
    <source>
        <dbReference type="Proteomes" id="UP000219452"/>
    </source>
</evidence>
<evidence type="ECO:0000259" key="1">
    <source>
        <dbReference type="Pfam" id="PF00112"/>
    </source>
</evidence>
<evidence type="ECO:0000313" key="2">
    <source>
        <dbReference type="EMBL" id="SOD99702.1"/>
    </source>
</evidence>
<keyword evidence="3" id="KW-1185">Reference proteome</keyword>
<gene>
    <name evidence="2" type="ORF">SAMN06269250_0119</name>
</gene>
<dbReference type="GO" id="GO:0006508">
    <property type="term" value="P:proteolysis"/>
    <property type="evidence" value="ECO:0007669"/>
    <property type="project" value="UniProtKB-KW"/>
</dbReference>
<dbReference type="AlphaFoldDB" id="A0A286GW36"/>
<dbReference type="CDD" id="cd02619">
    <property type="entry name" value="Peptidase_C1"/>
    <property type="match status" value="1"/>
</dbReference>
<dbReference type="Proteomes" id="UP000219452">
    <property type="component" value="Unassembled WGS sequence"/>
</dbReference>
<dbReference type="OrthoDB" id="3648721at2"/>
<name>A0A286GW36_9BACT</name>
<dbReference type="RefSeq" id="WP_097132091.1">
    <property type="nucleotide sequence ID" value="NZ_OCNH01000010.1"/>
</dbReference>
<dbReference type="Pfam" id="PF00112">
    <property type="entry name" value="Peptidase_C1"/>
    <property type="match status" value="1"/>
</dbReference>
<organism evidence="2 3">
    <name type="scientific">Spirosoma fluviale</name>
    <dbReference type="NCBI Taxonomy" id="1597977"/>
    <lineage>
        <taxon>Bacteria</taxon>
        <taxon>Pseudomonadati</taxon>
        <taxon>Bacteroidota</taxon>
        <taxon>Cytophagia</taxon>
        <taxon>Cytophagales</taxon>
        <taxon>Cytophagaceae</taxon>
        <taxon>Spirosoma</taxon>
    </lineage>
</organism>
<dbReference type="GO" id="GO:0008234">
    <property type="term" value="F:cysteine-type peptidase activity"/>
    <property type="evidence" value="ECO:0007669"/>
    <property type="project" value="InterPro"/>
</dbReference>
<dbReference type="EMBL" id="OCNH01000010">
    <property type="protein sequence ID" value="SOD99702.1"/>
    <property type="molecule type" value="Genomic_DNA"/>
</dbReference>
<dbReference type="Gene3D" id="3.90.70.10">
    <property type="entry name" value="Cysteine proteinases"/>
    <property type="match status" value="1"/>
</dbReference>
<feature type="domain" description="Peptidase C1A papain C-terminal" evidence="1">
    <location>
        <begin position="108"/>
        <end position="296"/>
    </location>
</feature>
<proteinExistence type="predicted"/>
<keyword evidence="2" id="KW-0645">Protease</keyword>
<reference evidence="3" key="1">
    <citation type="submission" date="2017-09" db="EMBL/GenBank/DDBJ databases">
        <authorList>
            <person name="Varghese N."/>
            <person name="Submissions S."/>
        </authorList>
    </citation>
    <scope>NUCLEOTIDE SEQUENCE [LARGE SCALE GENOMIC DNA]</scope>
    <source>
        <strain evidence="3">DSM 29961</strain>
    </source>
</reference>
<dbReference type="InterPro" id="IPR000668">
    <property type="entry name" value="Peptidase_C1A_C"/>
</dbReference>
<accession>A0A286GW36</accession>